<evidence type="ECO:0000313" key="1">
    <source>
        <dbReference type="EMBL" id="MFF0496482.1"/>
    </source>
</evidence>
<gene>
    <name evidence="1" type="ORF">ACFYU5_08775</name>
</gene>
<organism evidence="1 2">
    <name type="scientific">Nocardia aobensis</name>
    <dbReference type="NCBI Taxonomy" id="257277"/>
    <lineage>
        <taxon>Bacteria</taxon>
        <taxon>Bacillati</taxon>
        <taxon>Actinomycetota</taxon>
        <taxon>Actinomycetes</taxon>
        <taxon>Mycobacteriales</taxon>
        <taxon>Nocardiaceae</taxon>
        <taxon>Nocardia</taxon>
    </lineage>
</organism>
<dbReference type="EMBL" id="JBIAMT010000002">
    <property type="protein sequence ID" value="MFF0496482.1"/>
    <property type="molecule type" value="Genomic_DNA"/>
</dbReference>
<keyword evidence="2" id="KW-1185">Reference proteome</keyword>
<evidence type="ECO:0008006" key="3">
    <source>
        <dbReference type="Google" id="ProtNLM"/>
    </source>
</evidence>
<protein>
    <recommendedName>
        <fullName evidence="3">DUF3263 domain-containing protein</fullName>
    </recommendedName>
</protein>
<comment type="caution">
    <text evidence="1">The sequence shown here is derived from an EMBL/GenBank/DDBJ whole genome shotgun (WGS) entry which is preliminary data.</text>
</comment>
<reference evidence="1 2" key="1">
    <citation type="submission" date="2024-10" db="EMBL/GenBank/DDBJ databases">
        <title>The Natural Products Discovery Center: Release of the First 8490 Sequenced Strains for Exploring Actinobacteria Biosynthetic Diversity.</title>
        <authorList>
            <person name="Kalkreuter E."/>
            <person name="Kautsar S.A."/>
            <person name="Yang D."/>
            <person name="Bader C.D."/>
            <person name="Teijaro C.N."/>
            <person name="Fluegel L."/>
            <person name="Davis C.M."/>
            <person name="Simpson J.R."/>
            <person name="Lauterbach L."/>
            <person name="Steele A.D."/>
            <person name="Gui C."/>
            <person name="Meng S."/>
            <person name="Li G."/>
            <person name="Viehrig K."/>
            <person name="Ye F."/>
            <person name="Su P."/>
            <person name="Kiefer A.F."/>
            <person name="Nichols A."/>
            <person name="Cepeda A.J."/>
            <person name="Yan W."/>
            <person name="Fan B."/>
            <person name="Jiang Y."/>
            <person name="Adhikari A."/>
            <person name="Zheng C.-J."/>
            <person name="Schuster L."/>
            <person name="Cowan T.M."/>
            <person name="Smanski M.J."/>
            <person name="Chevrette M.G."/>
            <person name="De Carvalho L.P.S."/>
            <person name="Shen B."/>
        </authorList>
    </citation>
    <scope>NUCLEOTIDE SEQUENCE [LARGE SCALE GENOMIC DNA]</scope>
    <source>
        <strain evidence="1 2">NPDC004119</strain>
    </source>
</reference>
<dbReference type="RefSeq" id="WP_387391840.1">
    <property type="nucleotide sequence ID" value="NZ_JBIAMT010000002.1"/>
</dbReference>
<proteinExistence type="predicted"/>
<evidence type="ECO:0000313" key="2">
    <source>
        <dbReference type="Proteomes" id="UP001601442"/>
    </source>
</evidence>
<dbReference type="Proteomes" id="UP001601442">
    <property type="component" value="Unassembled WGS sequence"/>
</dbReference>
<sequence>MVVRETRSRTEADTDSLWVRSALSQVDFLAERLAIDADTRAMIEFAIRWAPFGGSSSGDLLVTFGVDRPRFMTLLQHGLRLRRVDDPEELRLKRRLSEALTAAWHGEGGSTQTRR</sequence>
<accession>A0ABW6NZ74</accession>
<name>A0ABW6NZ74_9NOCA</name>